<dbReference type="EMBL" id="JBHSQN010000010">
    <property type="protein sequence ID" value="MFC6012525.1"/>
    <property type="molecule type" value="Genomic_DNA"/>
</dbReference>
<evidence type="ECO:0000313" key="1">
    <source>
        <dbReference type="EMBL" id="MFC6012525.1"/>
    </source>
</evidence>
<evidence type="ECO:0000313" key="2">
    <source>
        <dbReference type="Proteomes" id="UP001596223"/>
    </source>
</evidence>
<dbReference type="Proteomes" id="UP001596223">
    <property type="component" value="Unassembled WGS sequence"/>
</dbReference>
<protein>
    <submittedName>
        <fullName evidence="1">Uncharacterized protein</fullName>
    </submittedName>
</protein>
<accession>A0ABW1JTU8</accession>
<proteinExistence type="predicted"/>
<gene>
    <name evidence="1" type="ORF">ACFP3H_15800</name>
</gene>
<dbReference type="RefSeq" id="WP_378606229.1">
    <property type="nucleotide sequence ID" value="NZ_JBHSQN010000010.1"/>
</dbReference>
<organism evidence="1 2">
    <name type="scientific">Nocardia lasii</name>
    <dbReference type="NCBI Taxonomy" id="1616107"/>
    <lineage>
        <taxon>Bacteria</taxon>
        <taxon>Bacillati</taxon>
        <taxon>Actinomycetota</taxon>
        <taxon>Actinomycetes</taxon>
        <taxon>Mycobacteriales</taxon>
        <taxon>Nocardiaceae</taxon>
        <taxon>Nocardia</taxon>
    </lineage>
</organism>
<name>A0ABW1JTU8_9NOCA</name>
<keyword evidence="2" id="KW-1185">Reference proteome</keyword>
<comment type="caution">
    <text evidence="1">The sequence shown here is derived from an EMBL/GenBank/DDBJ whole genome shotgun (WGS) entry which is preliminary data.</text>
</comment>
<sequence>MGDFFERIVDLEVSAADAGAAAERMLEWMAARGWVLRETSAEGVYTRGVTEGFVAGPAGAEIADDWGADWISGPVAVVLGRRAHHPGQGEVEPSGAVCPSCRATTVIIDYPQAWEADPVVWQPFSEAVEEWERTGAGAVRCGRCATVSPVTDWAWTDGYALGALSFDFWGWPPLSDAFVAEFVARLGHRIEHHSGKA</sequence>
<reference evidence="2" key="1">
    <citation type="journal article" date="2019" name="Int. J. Syst. Evol. Microbiol.">
        <title>The Global Catalogue of Microorganisms (GCM) 10K type strain sequencing project: providing services to taxonomists for standard genome sequencing and annotation.</title>
        <authorList>
            <consortium name="The Broad Institute Genomics Platform"/>
            <consortium name="The Broad Institute Genome Sequencing Center for Infectious Disease"/>
            <person name="Wu L."/>
            <person name="Ma J."/>
        </authorList>
    </citation>
    <scope>NUCLEOTIDE SEQUENCE [LARGE SCALE GENOMIC DNA]</scope>
    <source>
        <strain evidence="2">CCUG 36956</strain>
    </source>
</reference>